<dbReference type="Proteomes" id="UP000216101">
    <property type="component" value="Unassembled WGS sequence"/>
</dbReference>
<dbReference type="SUPFAM" id="SSF51197">
    <property type="entry name" value="Clavaminate synthase-like"/>
    <property type="match status" value="1"/>
</dbReference>
<name>A0A266Q5R5_9GAMM</name>
<organism evidence="2 3">
    <name type="scientific">Cellvibrio mixtus</name>
    <dbReference type="NCBI Taxonomy" id="39650"/>
    <lineage>
        <taxon>Bacteria</taxon>
        <taxon>Pseudomonadati</taxon>
        <taxon>Pseudomonadota</taxon>
        <taxon>Gammaproteobacteria</taxon>
        <taxon>Cellvibrionales</taxon>
        <taxon>Cellvibrionaceae</taxon>
        <taxon>Cellvibrio</taxon>
    </lineage>
</organism>
<dbReference type="EMBL" id="NHNI01000002">
    <property type="protein sequence ID" value="OZY84689.1"/>
    <property type="molecule type" value="Genomic_DNA"/>
</dbReference>
<dbReference type="AlphaFoldDB" id="A0A266Q5R5"/>
<gene>
    <name evidence="2" type="ORF">CBP51_16085</name>
</gene>
<protein>
    <submittedName>
        <fullName evidence="2">Aspartyl beta-hydroxylase</fullName>
    </submittedName>
</protein>
<dbReference type="InterPro" id="IPR007803">
    <property type="entry name" value="Asp/Arg/Pro-Hydrxlase"/>
</dbReference>
<feature type="domain" description="Aspartyl/asparaginy/proline hydroxylase" evidence="1">
    <location>
        <begin position="26"/>
        <end position="194"/>
    </location>
</feature>
<comment type="caution">
    <text evidence="2">The sequence shown here is derived from an EMBL/GenBank/DDBJ whole genome shotgun (WGS) entry which is preliminary data.</text>
</comment>
<evidence type="ECO:0000259" key="1">
    <source>
        <dbReference type="Pfam" id="PF05118"/>
    </source>
</evidence>
<proteinExistence type="predicted"/>
<dbReference type="Pfam" id="PF05118">
    <property type="entry name" value="Asp_Arg_Hydrox"/>
    <property type="match status" value="1"/>
</dbReference>
<dbReference type="RefSeq" id="WP_094985717.1">
    <property type="nucleotide sequence ID" value="NZ_NHNI01000002.1"/>
</dbReference>
<keyword evidence="3" id="KW-1185">Reference proteome</keyword>
<sequence length="209" mass="23621">MENPDITVAPPPPISFAKVPCRVQLTALQADVESLLQNSQVIEAWVDHVNKNDHRGGWDVLPLRCQRQHLQAHPILQGFAIADGDDWENLPVLARCPAIASIFNQLQCPIKAARLMRLKAGAEIKPHRDHRLSIEYGEARLHVPIHTSAAVSFFVDDKEIPMRAGELWYFNADQVHEVYNRGSEDRINLVIDCVANEWLCEQIRAGGWQ</sequence>
<reference evidence="3" key="1">
    <citation type="submission" date="2017-05" db="EMBL/GenBank/DDBJ databases">
        <authorList>
            <person name="Barney B.M."/>
        </authorList>
    </citation>
    <scope>NUCLEOTIDE SEQUENCE [LARGE SCALE GENOMIC DNA]</scope>
    <source>
        <strain evidence="3">PSBB022</strain>
    </source>
</reference>
<accession>A0A266Q5R5</accession>
<dbReference type="InterPro" id="IPR027443">
    <property type="entry name" value="IPNS-like_sf"/>
</dbReference>
<dbReference type="Gene3D" id="2.60.120.330">
    <property type="entry name" value="B-lactam Antibiotic, Isopenicillin N Synthase, Chain"/>
    <property type="match status" value="1"/>
</dbReference>
<dbReference type="STRING" id="1209072.GCA_000766945_00215"/>
<evidence type="ECO:0000313" key="3">
    <source>
        <dbReference type="Proteomes" id="UP000216101"/>
    </source>
</evidence>
<evidence type="ECO:0000313" key="2">
    <source>
        <dbReference type="EMBL" id="OZY84689.1"/>
    </source>
</evidence>